<organism evidence="8 9">
    <name type="scientific">Helianthus annuus</name>
    <name type="common">Common sunflower</name>
    <dbReference type="NCBI Taxonomy" id="4232"/>
    <lineage>
        <taxon>Eukaryota</taxon>
        <taxon>Viridiplantae</taxon>
        <taxon>Streptophyta</taxon>
        <taxon>Embryophyta</taxon>
        <taxon>Tracheophyta</taxon>
        <taxon>Spermatophyta</taxon>
        <taxon>Magnoliopsida</taxon>
        <taxon>eudicotyledons</taxon>
        <taxon>Gunneridae</taxon>
        <taxon>Pentapetalae</taxon>
        <taxon>asterids</taxon>
        <taxon>campanulids</taxon>
        <taxon>Asterales</taxon>
        <taxon>Asteraceae</taxon>
        <taxon>Asteroideae</taxon>
        <taxon>Heliantheae alliance</taxon>
        <taxon>Heliantheae</taxon>
        <taxon>Helianthus</taxon>
    </lineage>
</organism>
<dbReference type="GO" id="GO:0016226">
    <property type="term" value="P:iron-sulfur cluster assembly"/>
    <property type="evidence" value="ECO:0000318"/>
    <property type="project" value="GO_Central"/>
</dbReference>
<evidence type="ECO:0000256" key="4">
    <source>
        <dbReference type="ARBA" id="ARBA00023004"/>
    </source>
</evidence>
<keyword evidence="9" id="KW-1185">Reference proteome</keyword>
<sequence>MMWAVLRRKAASAGSSNLVSYGKVQSLGKVRPAVAGSMSQSYSDAILTPEKIPIFQFQSGHPRFFSSGTVDNASVNGTLTGIQRSSEAPALGRNPKLARQIHQGVPVYSMPIRTNLMKLRSEYKDAFLEKHGVKLGLMSGFVKVSCRMMQSSRSLIQRVTPIFSARIRQNSRLLSSASSSLLAKDPQSSPTSSSGEESVHLSDNCVRRMKELQADEAKEKLLRISIEAGGCSGFQYNFALEEKPNDDDRIFERDGVKLVVDTISLGFVKGATVDYVEELIRSGFQVAENPSAVGGCSCKSSFMVK</sequence>
<dbReference type="EMBL" id="MNCJ02000332">
    <property type="protein sequence ID" value="KAF5756125.1"/>
    <property type="molecule type" value="Genomic_DNA"/>
</dbReference>
<dbReference type="PANTHER" id="PTHR43011">
    <property type="entry name" value="IRON-SULFUR CLUSTER ASSEMBLY 2 HOMOLOG, MITOCHONDRIAL"/>
    <property type="match status" value="1"/>
</dbReference>
<dbReference type="GO" id="GO:0051604">
    <property type="term" value="P:protein maturation"/>
    <property type="evidence" value="ECO:0000318"/>
    <property type="project" value="GO_Central"/>
</dbReference>
<feature type="domain" description="Core" evidence="7">
    <location>
        <begin position="199"/>
        <end position="299"/>
    </location>
</feature>
<evidence type="ECO:0000256" key="3">
    <source>
        <dbReference type="ARBA" id="ARBA00022723"/>
    </source>
</evidence>
<proteinExistence type="inferred from homology"/>
<dbReference type="Proteomes" id="UP000215914">
    <property type="component" value="Unassembled WGS sequence"/>
</dbReference>
<dbReference type="Gene3D" id="2.60.300.12">
    <property type="entry name" value="HesB-like domain"/>
    <property type="match status" value="1"/>
</dbReference>
<dbReference type="AlphaFoldDB" id="A0A9K3DJB6"/>
<comment type="caution">
    <text evidence="8">The sequence shown here is derived from an EMBL/GenBank/DDBJ whole genome shotgun (WGS) entry which is preliminary data.</text>
</comment>
<reference evidence="8" key="1">
    <citation type="journal article" date="2017" name="Nature">
        <title>The sunflower genome provides insights into oil metabolism, flowering and Asterid evolution.</title>
        <authorList>
            <person name="Badouin H."/>
            <person name="Gouzy J."/>
            <person name="Grassa C.J."/>
            <person name="Murat F."/>
            <person name="Staton S.E."/>
            <person name="Cottret L."/>
            <person name="Lelandais-Briere C."/>
            <person name="Owens G.L."/>
            <person name="Carrere S."/>
            <person name="Mayjonade B."/>
            <person name="Legrand L."/>
            <person name="Gill N."/>
            <person name="Kane N.C."/>
            <person name="Bowers J.E."/>
            <person name="Hubner S."/>
            <person name="Bellec A."/>
            <person name="Berard A."/>
            <person name="Berges H."/>
            <person name="Blanchet N."/>
            <person name="Boniface M.C."/>
            <person name="Brunel D."/>
            <person name="Catrice O."/>
            <person name="Chaidir N."/>
            <person name="Claudel C."/>
            <person name="Donnadieu C."/>
            <person name="Faraut T."/>
            <person name="Fievet G."/>
            <person name="Helmstetter N."/>
            <person name="King M."/>
            <person name="Knapp S.J."/>
            <person name="Lai Z."/>
            <person name="Le Paslier M.C."/>
            <person name="Lippi Y."/>
            <person name="Lorenzon L."/>
            <person name="Mandel J.R."/>
            <person name="Marage G."/>
            <person name="Marchand G."/>
            <person name="Marquand E."/>
            <person name="Bret-Mestries E."/>
            <person name="Morien E."/>
            <person name="Nambeesan S."/>
            <person name="Nguyen T."/>
            <person name="Pegot-Espagnet P."/>
            <person name="Pouilly N."/>
            <person name="Raftis F."/>
            <person name="Sallet E."/>
            <person name="Schiex T."/>
            <person name="Thomas J."/>
            <person name="Vandecasteele C."/>
            <person name="Vares D."/>
            <person name="Vear F."/>
            <person name="Vautrin S."/>
            <person name="Crespi M."/>
            <person name="Mangin B."/>
            <person name="Burke J.M."/>
            <person name="Salse J."/>
            <person name="Munos S."/>
            <person name="Vincourt P."/>
            <person name="Rieseberg L.H."/>
            <person name="Langlade N.B."/>
        </authorList>
    </citation>
    <scope>NUCLEOTIDE SEQUENCE</scope>
    <source>
        <tissue evidence="8">Leaves</tissue>
    </source>
</reference>
<dbReference type="GO" id="GO:0120510">
    <property type="term" value="C:mitochondrial [4Fe-4S] assembly complex"/>
    <property type="evidence" value="ECO:0007669"/>
    <property type="project" value="UniProtKB-ARBA"/>
</dbReference>
<keyword evidence="5" id="KW-0496">Mitochondrion</keyword>
<comment type="subcellular location">
    <subcellularLocation>
        <location evidence="1">Mitochondrion</location>
    </subcellularLocation>
</comment>
<gene>
    <name evidence="8" type="ORF">HanXRQr2_Chr17g0810931</name>
</gene>
<evidence type="ECO:0000259" key="7">
    <source>
        <dbReference type="Pfam" id="PF01521"/>
    </source>
</evidence>
<protein>
    <submittedName>
        <fullName evidence="8">FeS cluster insertion protein</fullName>
    </submittedName>
</protein>
<dbReference type="GO" id="GO:0051537">
    <property type="term" value="F:2 iron, 2 sulfur cluster binding"/>
    <property type="evidence" value="ECO:0000318"/>
    <property type="project" value="GO_Central"/>
</dbReference>
<dbReference type="GO" id="GO:0005506">
    <property type="term" value="F:iron ion binding"/>
    <property type="evidence" value="ECO:0000318"/>
    <property type="project" value="GO_Central"/>
</dbReference>
<dbReference type="InterPro" id="IPR000361">
    <property type="entry name" value="ATAP_core_dom"/>
</dbReference>
<keyword evidence="4" id="KW-0408">Iron</keyword>
<feature type="compositionally biased region" description="Low complexity" evidence="6">
    <location>
        <begin position="178"/>
        <end position="196"/>
    </location>
</feature>
<accession>A0A9K3DJB6</accession>
<evidence type="ECO:0000256" key="2">
    <source>
        <dbReference type="ARBA" id="ARBA00006718"/>
    </source>
</evidence>
<evidence type="ECO:0000256" key="6">
    <source>
        <dbReference type="SAM" id="MobiDB-lite"/>
    </source>
</evidence>
<dbReference type="GO" id="GO:0005739">
    <property type="term" value="C:mitochondrion"/>
    <property type="evidence" value="ECO:0000318"/>
    <property type="project" value="GO_Central"/>
</dbReference>
<evidence type="ECO:0000313" key="8">
    <source>
        <dbReference type="EMBL" id="KAF5756125.1"/>
    </source>
</evidence>
<name>A0A9K3DJB6_HELAN</name>
<dbReference type="InterPro" id="IPR023213">
    <property type="entry name" value="CAT-like_dom_sf"/>
</dbReference>
<dbReference type="NCBIfam" id="TIGR00049">
    <property type="entry name" value="iron-sulfur cluster assembly accessory protein"/>
    <property type="match status" value="1"/>
</dbReference>
<dbReference type="Gramene" id="mRNA:HanXRQr2_Chr17g0810931">
    <property type="protein sequence ID" value="mRNA:HanXRQr2_Chr17g0810931"/>
    <property type="gene ID" value="HanXRQr2_Chr17g0810931"/>
</dbReference>
<reference evidence="8" key="2">
    <citation type="submission" date="2020-06" db="EMBL/GenBank/DDBJ databases">
        <title>Helianthus annuus Genome sequencing and assembly Release 2.</title>
        <authorList>
            <person name="Gouzy J."/>
            <person name="Langlade N."/>
            <person name="Munos S."/>
        </authorList>
    </citation>
    <scope>NUCLEOTIDE SEQUENCE</scope>
    <source>
        <tissue evidence="8">Leaves</tissue>
    </source>
</reference>
<dbReference type="Gene3D" id="3.30.559.10">
    <property type="entry name" value="Chloramphenicol acetyltransferase-like domain"/>
    <property type="match status" value="1"/>
</dbReference>
<feature type="region of interest" description="Disordered" evidence="6">
    <location>
        <begin position="178"/>
        <end position="201"/>
    </location>
</feature>
<comment type="similarity">
    <text evidence="2">Belongs to the HesB/IscA family.</text>
</comment>
<dbReference type="Pfam" id="PF01521">
    <property type="entry name" value="Fe-S_biosyn"/>
    <property type="match status" value="1"/>
</dbReference>
<dbReference type="GO" id="GO:0051539">
    <property type="term" value="F:4 iron, 4 sulfur cluster binding"/>
    <property type="evidence" value="ECO:0000318"/>
    <property type="project" value="GO_Central"/>
</dbReference>
<dbReference type="PANTHER" id="PTHR43011:SF1">
    <property type="entry name" value="IRON-SULFUR CLUSTER ASSEMBLY 2 HOMOLOG, MITOCHONDRIAL"/>
    <property type="match status" value="1"/>
</dbReference>
<evidence type="ECO:0000256" key="5">
    <source>
        <dbReference type="ARBA" id="ARBA00023128"/>
    </source>
</evidence>
<evidence type="ECO:0000313" key="9">
    <source>
        <dbReference type="Proteomes" id="UP000215914"/>
    </source>
</evidence>
<evidence type="ECO:0000256" key="1">
    <source>
        <dbReference type="ARBA" id="ARBA00004173"/>
    </source>
</evidence>
<dbReference type="InterPro" id="IPR035903">
    <property type="entry name" value="HesB-like_dom_sf"/>
</dbReference>
<dbReference type="InterPro" id="IPR016092">
    <property type="entry name" value="ATAP"/>
</dbReference>
<dbReference type="SUPFAM" id="SSF89360">
    <property type="entry name" value="HesB-like domain"/>
    <property type="match status" value="1"/>
</dbReference>
<dbReference type="FunFam" id="2.60.300.12:FF:000006">
    <property type="entry name" value="Iron-sulfur cluster assembly 2 mitochondrial"/>
    <property type="match status" value="1"/>
</dbReference>
<keyword evidence="3" id="KW-0479">Metal-binding</keyword>